<dbReference type="InParanoid" id="A0A0C3CLW3"/>
<keyword evidence="1" id="KW-0732">Signal</keyword>
<reference evidence="3" key="2">
    <citation type="submission" date="2015-01" db="EMBL/GenBank/DDBJ databases">
        <title>Evolutionary Origins and Diversification of the Mycorrhizal Mutualists.</title>
        <authorList>
            <consortium name="DOE Joint Genome Institute"/>
            <consortium name="Mycorrhizal Genomics Consortium"/>
            <person name="Kohler A."/>
            <person name="Kuo A."/>
            <person name="Nagy L.G."/>
            <person name="Floudas D."/>
            <person name="Copeland A."/>
            <person name="Barry K.W."/>
            <person name="Cichocki N."/>
            <person name="Veneault-Fourrey C."/>
            <person name="LaButti K."/>
            <person name="Lindquist E.A."/>
            <person name="Lipzen A."/>
            <person name="Lundell T."/>
            <person name="Morin E."/>
            <person name="Murat C."/>
            <person name="Riley R."/>
            <person name="Ohm R."/>
            <person name="Sun H."/>
            <person name="Tunlid A."/>
            <person name="Henrissat B."/>
            <person name="Grigoriev I.V."/>
            <person name="Hibbett D.S."/>
            <person name="Martin F."/>
        </authorList>
    </citation>
    <scope>NUCLEOTIDE SEQUENCE [LARGE SCALE GENOMIC DNA]</scope>
    <source>
        <strain evidence="3">Zn</strain>
    </source>
</reference>
<proteinExistence type="predicted"/>
<keyword evidence="3" id="KW-1185">Reference proteome</keyword>
<evidence type="ECO:0000256" key="1">
    <source>
        <dbReference type="SAM" id="SignalP"/>
    </source>
</evidence>
<organism evidence="2 3">
    <name type="scientific">Oidiodendron maius (strain Zn)</name>
    <dbReference type="NCBI Taxonomy" id="913774"/>
    <lineage>
        <taxon>Eukaryota</taxon>
        <taxon>Fungi</taxon>
        <taxon>Dikarya</taxon>
        <taxon>Ascomycota</taxon>
        <taxon>Pezizomycotina</taxon>
        <taxon>Leotiomycetes</taxon>
        <taxon>Leotiomycetes incertae sedis</taxon>
        <taxon>Myxotrichaceae</taxon>
        <taxon>Oidiodendron</taxon>
    </lineage>
</organism>
<dbReference type="OrthoDB" id="10496777at2759"/>
<gene>
    <name evidence="2" type="ORF">OIDMADRAFT_30381</name>
</gene>
<evidence type="ECO:0000313" key="2">
    <source>
        <dbReference type="EMBL" id="KIN00014.1"/>
    </source>
</evidence>
<sequence>MRSSILITSIFMPFSFAALTVNFYSDPNCQTYVNSVHPSPDYTQIDAPTGILSAKWVDTTDPNADADGFDAWFAVVGVPGGTPGVDQTIYYSPSPAECISRASDQVLEVFAD</sequence>
<name>A0A0C3CLW3_OIDMZ</name>
<dbReference type="AlphaFoldDB" id="A0A0C3CLW3"/>
<feature type="signal peptide" evidence="1">
    <location>
        <begin position="1"/>
        <end position="17"/>
    </location>
</feature>
<protein>
    <submittedName>
        <fullName evidence="2">Uncharacterized protein</fullName>
    </submittedName>
</protein>
<dbReference type="Proteomes" id="UP000054321">
    <property type="component" value="Unassembled WGS sequence"/>
</dbReference>
<feature type="chain" id="PRO_5002176113" evidence="1">
    <location>
        <begin position="18"/>
        <end position="112"/>
    </location>
</feature>
<dbReference type="EMBL" id="KN832878">
    <property type="protein sequence ID" value="KIN00014.1"/>
    <property type="molecule type" value="Genomic_DNA"/>
</dbReference>
<evidence type="ECO:0000313" key="3">
    <source>
        <dbReference type="Proteomes" id="UP000054321"/>
    </source>
</evidence>
<reference evidence="2 3" key="1">
    <citation type="submission" date="2014-04" db="EMBL/GenBank/DDBJ databases">
        <authorList>
            <consortium name="DOE Joint Genome Institute"/>
            <person name="Kuo A."/>
            <person name="Martino E."/>
            <person name="Perotto S."/>
            <person name="Kohler A."/>
            <person name="Nagy L.G."/>
            <person name="Floudas D."/>
            <person name="Copeland A."/>
            <person name="Barry K.W."/>
            <person name="Cichocki N."/>
            <person name="Veneault-Fourrey C."/>
            <person name="LaButti K."/>
            <person name="Lindquist E.A."/>
            <person name="Lipzen A."/>
            <person name="Lundell T."/>
            <person name="Morin E."/>
            <person name="Murat C."/>
            <person name="Sun H."/>
            <person name="Tunlid A."/>
            <person name="Henrissat B."/>
            <person name="Grigoriev I.V."/>
            <person name="Hibbett D.S."/>
            <person name="Martin F."/>
            <person name="Nordberg H.P."/>
            <person name="Cantor M.N."/>
            <person name="Hua S.X."/>
        </authorList>
    </citation>
    <scope>NUCLEOTIDE SEQUENCE [LARGE SCALE GENOMIC DNA]</scope>
    <source>
        <strain evidence="2 3">Zn</strain>
    </source>
</reference>
<dbReference type="HOGENOM" id="CLU_2146596_0_0_1"/>
<accession>A0A0C3CLW3</accession>